<dbReference type="Gene3D" id="2.160.10.10">
    <property type="entry name" value="Hexapeptide repeat proteins"/>
    <property type="match status" value="2"/>
</dbReference>
<dbReference type="PANTHER" id="PTHR13061:SF29">
    <property type="entry name" value="GAMMA CARBONIC ANHYDRASE-LIKE 1, MITOCHONDRIAL-RELATED"/>
    <property type="match status" value="1"/>
</dbReference>
<evidence type="ECO:0008006" key="3">
    <source>
        <dbReference type="Google" id="ProtNLM"/>
    </source>
</evidence>
<reference evidence="1 2" key="2">
    <citation type="submission" date="2019-09" db="EMBL/GenBank/DDBJ databases">
        <authorList>
            <person name="Jin C."/>
        </authorList>
    </citation>
    <scope>NUCLEOTIDE SEQUENCE [LARGE SCALE GENOMIC DNA]</scope>
    <source>
        <strain evidence="1 2">AN110305</strain>
    </source>
</reference>
<dbReference type="AlphaFoldDB" id="A0A5B2XTG0"/>
<dbReference type="RefSeq" id="WP_149847285.1">
    <property type="nucleotide sequence ID" value="NZ_VUOB01000001.1"/>
</dbReference>
<protein>
    <recommendedName>
        <fullName evidence="3">Carbonic anhydrase or acetyltransferase, isoleucine patch superfamily</fullName>
    </recommendedName>
</protein>
<dbReference type="EMBL" id="VUOB01000001">
    <property type="protein sequence ID" value="KAA2266977.1"/>
    <property type="molecule type" value="Genomic_DNA"/>
</dbReference>
<reference evidence="1 2" key="1">
    <citation type="submission" date="2019-09" db="EMBL/GenBank/DDBJ databases">
        <title>Goodfellowia gen. nov., a new genus of the Pseudonocardineae related to Actinoalloteichus, containing Goodfellowia coeruleoviolacea gen. nov., comb. nov. gen. nov., comb. nov.</title>
        <authorList>
            <person name="Labeda D."/>
        </authorList>
    </citation>
    <scope>NUCLEOTIDE SEQUENCE [LARGE SCALE GENOMIC DNA]</scope>
    <source>
        <strain evidence="1 2">AN110305</strain>
    </source>
</reference>
<keyword evidence="2" id="KW-1185">Reference proteome</keyword>
<dbReference type="SUPFAM" id="SSF51161">
    <property type="entry name" value="Trimeric LpxA-like enzymes"/>
    <property type="match status" value="2"/>
</dbReference>
<organism evidence="1 2">
    <name type="scientific">Solihabitans fulvus</name>
    <dbReference type="NCBI Taxonomy" id="1892852"/>
    <lineage>
        <taxon>Bacteria</taxon>
        <taxon>Bacillati</taxon>
        <taxon>Actinomycetota</taxon>
        <taxon>Actinomycetes</taxon>
        <taxon>Pseudonocardiales</taxon>
        <taxon>Pseudonocardiaceae</taxon>
        <taxon>Solihabitans</taxon>
    </lineage>
</organism>
<comment type="caution">
    <text evidence="1">The sequence shown here is derived from an EMBL/GenBank/DDBJ whole genome shotgun (WGS) entry which is preliminary data.</text>
</comment>
<dbReference type="InterPro" id="IPR011004">
    <property type="entry name" value="Trimer_LpxA-like_sf"/>
</dbReference>
<accession>A0A5B2XTG0</accession>
<dbReference type="CDD" id="cd04645">
    <property type="entry name" value="LbH_gamma_CA_like"/>
    <property type="match status" value="1"/>
</dbReference>
<gene>
    <name evidence="1" type="ORF">F0L68_00090</name>
</gene>
<dbReference type="OrthoDB" id="9803036at2"/>
<evidence type="ECO:0000313" key="1">
    <source>
        <dbReference type="EMBL" id="KAA2266977.1"/>
    </source>
</evidence>
<dbReference type="InterPro" id="IPR047324">
    <property type="entry name" value="LbH_gamma_CA-like"/>
</dbReference>
<sequence>MSLTHCTPKVGTARIADSAAVLGTVLLGADVIIAQGTVLRSVDGAVTVGHNSAVLENSSVVGTPDHPVRIGQRTVFGHRCQVLGATVGNLCEIGNGSILLPGAHLGDGCVLGEGTLVPAGTRIPDNSVVVGRPGHLIRVATDEDRARIASLRENQLDLIDQPLTEVTGNVPAGATMGTLYSHRDKSPVVADSAILLDSAEITGDVHIGPDTIIGGGVRIIGDSHGPVRIGARVQILENSVLHLLPDNELVIEDDVVIGPGSMIHGCHIGAGTVVEPAAIVCDWSRVGRESVIGAGACVKQRAEFPERSVLDGFPARVVGTLSERPQVPSWGVTRQSLGSLVRLR</sequence>
<name>A0A5B2XTG0_9PSEU</name>
<dbReference type="Pfam" id="PF14602">
    <property type="entry name" value="Hexapep_2"/>
    <property type="match status" value="2"/>
</dbReference>
<dbReference type="PANTHER" id="PTHR13061">
    <property type="entry name" value="DYNACTIN SUBUNIT P25"/>
    <property type="match status" value="1"/>
</dbReference>
<dbReference type="Proteomes" id="UP000323454">
    <property type="component" value="Unassembled WGS sequence"/>
</dbReference>
<evidence type="ECO:0000313" key="2">
    <source>
        <dbReference type="Proteomes" id="UP000323454"/>
    </source>
</evidence>
<proteinExistence type="predicted"/>
<dbReference type="InterPro" id="IPR050484">
    <property type="entry name" value="Transf_Hexapept/Carb_Anhydrase"/>
</dbReference>
<dbReference type="InterPro" id="IPR001451">
    <property type="entry name" value="Hexapep"/>
</dbReference>